<proteinExistence type="inferred from homology"/>
<dbReference type="GO" id="GO:0006742">
    <property type="term" value="P:NADP+ catabolic process"/>
    <property type="evidence" value="ECO:0007669"/>
    <property type="project" value="TreeGrafter"/>
</dbReference>
<dbReference type="PANTHER" id="PTHR42904">
    <property type="entry name" value="NUDIX HYDROLASE, NUDC SUBFAMILY"/>
    <property type="match status" value="1"/>
</dbReference>
<dbReference type="InterPro" id="IPR049734">
    <property type="entry name" value="NudC-like_C"/>
</dbReference>
<reference evidence="11 12" key="1">
    <citation type="submission" date="2018-02" db="EMBL/GenBank/DDBJ databases">
        <title>Genomic Encyclopedia of Archaeal and Bacterial Type Strains, Phase II (KMG-II): from individual species to whole genera.</title>
        <authorList>
            <person name="Goeker M."/>
        </authorList>
    </citation>
    <scope>NUCLEOTIDE SEQUENCE [LARGE SCALE GENOMIC DNA]</scope>
    <source>
        <strain evidence="11 12">DSM 3808</strain>
    </source>
</reference>
<name>A0A2S6HFU6_9FIRM</name>
<comment type="catalytic activity">
    <reaction evidence="9">
        <text>a 5'-end NAD(+)-phospho-ribonucleoside in mRNA + H2O = a 5'-end phospho-adenosine-phospho-ribonucleoside in mRNA + beta-nicotinamide D-ribonucleotide + 2 H(+)</text>
        <dbReference type="Rhea" id="RHEA:60876"/>
        <dbReference type="Rhea" id="RHEA-COMP:15698"/>
        <dbReference type="Rhea" id="RHEA-COMP:15719"/>
        <dbReference type="ChEBI" id="CHEBI:14649"/>
        <dbReference type="ChEBI" id="CHEBI:15377"/>
        <dbReference type="ChEBI" id="CHEBI:15378"/>
        <dbReference type="ChEBI" id="CHEBI:144029"/>
        <dbReference type="ChEBI" id="CHEBI:144051"/>
    </reaction>
    <physiologicalReaction direction="left-to-right" evidence="9">
        <dbReference type="Rhea" id="RHEA:60877"/>
    </physiologicalReaction>
</comment>
<dbReference type="RefSeq" id="WP_104439551.1">
    <property type="nucleotide sequence ID" value="NZ_PTJA01000018.1"/>
</dbReference>
<dbReference type="CDD" id="cd03429">
    <property type="entry name" value="NUDIX_NADH_pyrophosphatase_Nudt13"/>
    <property type="match status" value="1"/>
</dbReference>
<keyword evidence="7" id="KW-0460">Magnesium</keyword>
<keyword evidence="8" id="KW-0520">NAD</keyword>
<dbReference type="GO" id="GO:0019677">
    <property type="term" value="P:NAD+ catabolic process"/>
    <property type="evidence" value="ECO:0007669"/>
    <property type="project" value="TreeGrafter"/>
</dbReference>
<evidence type="ECO:0000256" key="6">
    <source>
        <dbReference type="ARBA" id="ARBA00022801"/>
    </source>
</evidence>
<evidence type="ECO:0000256" key="5">
    <source>
        <dbReference type="ARBA" id="ARBA00022723"/>
    </source>
</evidence>
<sequence length="288" mass="32812">MIQDIFPHVFHNEFEVKSPAEDSCFFYFSEGSICLTEGKSNTIPRFSALEDEVRNRFMSHCDYLFSIDQMDFFLVDETSVSLTDTPGISLFKSSILRELTPMWVSFSAVCASQLHRFYSSNRYCGCCGSEMIKSKKERSMVCSSCGNTVYPKIAPAVIVGIIHDGKLLLTKYAGREYTRYALLAGYTEFGETLEDTVNREVMEEVGLRVKNIRYYKNQPWGFSDSILMGYWAELDGSPQVTLDETELSTAVWMAPEDIPDDFTNISLTHEMILLFKNGKINETQEEKA</sequence>
<dbReference type="PANTHER" id="PTHR42904:SF6">
    <property type="entry name" value="NAD-CAPPED RNA HYDROLASE NUDT12"/>
    <property type="match status" value="1"/>
</dbReference>
<dbReference type="Proteomes" id="UP000237749">
    <property type="component" value="Unassembled WGS sequence"/>
</dbReference>
<dbReference type="SUPFAM" id="SSF55811">
    <property type="entry name" value="Nudix"/>
    <property type="match status" value="1"/>
</dbReference>
<dbReference type="PROSITE" id="PS00893">
    <property type="entry name" value="NUDIX_BOX"/>
    <property type="match status" value="1"/>
</dbReference>
<evidence type="ECO:0000256" key="4">
    <source>
        <dbReference type="ARBA" id="ARBA00012381"/>
    </source>
</evidence>
<comment type="caution">
    <text evidence="11">The sequence shown here is derived from an EMBL/GenBank/DDBJ whole genome shotgun (WGS) entry which is preliminary data.</text>
</comment>
<feature type="domain" description="Nudix hydrolase" evidence="10">
    <location>
        <begin position="152"/>
        <end position="275"/>
    </location>
</feature>
<dbReference type="GO" id="GO:0035529">
    <property type="term" value="F:NADH pyrophosphatase activity"/>
    <property type="evidence" value="ECO:0007669"/>
    <property type="project" value="TreeGrafter"/>
</dbReference>
<dbReference type="InterPro" id="IPR015376">
    <property type="entry name" value="Znr_NADH_PPase"/>
</dbReference>
<evidence type="ECO:0000256" key="8">
    <source>
        <dbReference type="ARBA" id="ARBA00023027"/>
    </source>
</evidence>
<evidence type="ECO:0000313" key="12">
    <source>
        <dbReference type="Proteomes" id="UP000237749"/>
    </source>
</evidence>
<evidence type="ECO:0000256" key="7">
    <source>
        <dbReference type="ARBA" id="ARBA00022842"/>
    </source>
</evidence>
<dbReference type="AlphaFoldDB" id="A0A2S6HFU6"/>
<dbReference type="Gene3D" id="3.90.79.10">
    <property type="entry name" value="Nucleoside Triphosphate Pyrophosphohydrolase"/>
    <property type="match status" value="1"/>
</dbReference>
<dbReference type="EMBL" id="PTJA01000018">
    <property type="protein sequence ID" value="PPK76358.1"/>
    <property type="molecule type" value="Genomic_DNA"/>
</dbReference>
<evidence type="ECO:0000256" key="9">
    <source>
        <dbReference type="ARBA" id="ARBA00023679"/>
    </source>
</evidence>
<dbReference type="InterPro" id="IPR015797">
    <property type="entry name" value="NUDIX_hydrolase-like_dom_sf"/>
</dbReference>
<keyword evidence="5" id="KW-0479">Metal-binding</keyword>
<evidence type="ECO:0000256" key="2">
    <source>
        <dbReference type="ARBA" id="ARBA00001947"/>
    </source>
</evidence>
<dbReference type="Gene3D" id="3.90.79.20">
    <property type="match status" value="1"/>
</dbReference>
<comment type="cofactor">
    <cofactor evidence="1">
        <name>Mg(2+)</name>
        <dbReference type="ChEBI" id="CHEBI:18420"/>
    </cofactor>
</comment>
<evidence type="ECO:0000256" key="3">
    <source>
        <dbReference type="ARBA" id="ARBA00009595"/>
    </source>
</evidence>
<evidence type="ECO:0000259" key="10">
    <source>
        <dbReference type="PROSITE" id="PS51462"/>
    </source>
</evidence>
<dbReference type="Pfam" id="PF09297">
    <property type="entry name" value="Zn_ribbon_NUD"/>
    <property type="match status" value="1"/>
</dbReference>
<evidence type="ECO:0000256" key="1">
    <source>
        <dbReference type="ARBA" id="ARBA00001946"/>
    </source>
</evidence>
<dbReference type="InterPro" id="IPR000086">
    <property type="entry name" value="NUDIX_hydrolase_dom"/>
</dbReference>
<dbReference type="OrthoDB" id="9787476at2"/>
<accession>A0A2S6HFU6</accession>
<protein>
    <recommendedName>
        <fullName evidence="4">NAD(+) diphosphatase</fullName>
        <ecNumber evidence="4">3.6.1.22</ecNumber>
    </recommendedName>
</protein>
<dbReference type="NCBIfam" id="NF001299">
    <property type="entry name" value="PRK00241.1"/>
    <property type="match status" value="1"/>
</dbReference>
<keyword evidence="6" id="KW-0378">Hydrolase</keyword>
<evidence type="ECO:0000313" key="11">
    <source>
        <dbReference type="EMBL" id="PPK76358.1"/>
    </source>
</evidence>
<keyword evidence="12" id="KW-1185">Reference proteome</keyword>
<comment type="cofactor">
    <cofactor evidence="2">
        <name>Zn(2+)</name>
        <dbReference type="ChEBI" id="CHEBI:29105"/>
    </cofactor>
</comment>
<dbReference type="InterPro" id="IPR050241">
    <property type="entry name" value="NAD-cap_RNA_hydrolase_NudC"/>
</dbReference>
<dbReference type="Pfam" id="PF00293">
    <property type="entry name" value="NUDIX"/>
    <property type="match status" value="1"/>
</dbReference>
<dbReference type="PROSITE" id="PS51462">
    <property type="entry name" value="NUDIX"/>
    <property type="match status" value="1"/>
</dbReference>
<dbReference type="InterPro" id="IPR020084">
    <property type="entry name" value="NUDIX_hydrolase_CS"/>
</dbReference>
<gene>
    <name evidence="11" type="ORF">BXY41_11847</name>
</gene>
<organism evidence="11 12">
    <name type="scientific">Lacrimispora xylanisolvens</name>
    <dbReference type="NCBI Taxonomy" id="384636"/>
    <lineage>
        <taxon>Bacteria</taxon>
        <taxon>Bacillati</taxon>
        <taxon>Bacillota</taxon>
        <taxon>Clostridia</taxon>
        <taxon>Lachnospirales</taxon>
        <taxon>Lachnospiraceae</taxon>
        <taxon>Lacrimispora</taxon>
    </lineage>
</organism>
<dbReference type="EC" id="3.6.1.22" evidence="4"/>
<comment type="similarity">
    <text evidence="3">Belongs to the Nudix hydrolase family. NudC subfamily.</text>
</comment>
<dbReference type="GO" id="GO:0005829">
    <property type="term" value="C:cytosol"/>
    <property type="evidence" value="ECO:0007669"/>
    <property type="project" value="TreeGrafter"/>
</dbReference>
<dbReference type="GO" id="GO:0046872">
    <property type="term" value="F:metal ion binding"/>
    <property type="evidence" value="ECO:0007669"/>
    <property type="project" value="UniProtKB-KW"/>
</dbReference>